<name>A0AAD6YKU6_9AGAR</name>
<dbReference type="EMBL" id="JARJCW010000007">
    <property type="protein sequence ID" value="KAJ7222362.1"/>
    <property type="molecule type" value="Genomic_DNA"/>
</dbReference>
<proteinExistence type="predicted"/>
<dbReference type="PANTHER" id="PTHR33129:SF1">
    <property type="entry name" value="ATP-BINDING PROTEIN"/>
    <property type="match status" value="1"/>
</dbReference>
<organism evidence="2 3">
    <name type="scientific">Mycena pura</name>
    <dbReference type="NCBI Taxonomy" id="153505"/>
    <lineage>
        <taxon>Eukaryota</taxon>
        <taxon>Fungi</taxon>
        <taxon>Dikarya</taxon>
        <taxon>Basidiomycota</taxon>
        <taxon>Agaricomycotina</taxon>
        <taxon>Agaricomycetes</taxon>
        <taxon>Agaricomycetidae</taxon>
        <taxon>Agaricales</taxon>
        <taxon>Marasmiineae</taxon>
        <taxon>Mycenaceae</taxon>
        <taxon>Mycena</taxon>
    </lineage>
</organism>
<dbReference type="PANTHER" id="PTHR33129">
    <property type="entry name" value="PROTEIN KINASE DOMAIN-CONTAINING PROTEIN-RELATED"/>
    <property type="match status" value="1"/>
</dbReference>
<dbReference type="InterPro" id="IPR052980">
    <property type="entry name" value="Crinkler_effector"/>
</dbReference>
<dbReference type="AlphaFoldDB" id="A0AAD6YKU6"/>
<evidence type="ECO:0000313" key="2">
    <source>
        <dbReference type="EMBL" id="KAJ7222362.1"/>
    </source>
</evidence>
<dbReference type="Proteomes" id="UP001219525">
    <property type="component" value="Unassembled WGS sequence"/>
</dbReference>
<comment type="caution">
    <text evidence="2">The sequence shown here is derived from an EMBL/GenBank/DDBJ whole genome shotgun (WGS) entry which is preliminary data.</text>
</comment>
<reference evidence="2" key="1">
    <citation type="submission" date="2023-03" db="EMBL/GenBank/DDBJ databases">
        <title>Massive genome expansion in bonnet fungi (Mycena s.s.) driven by repeated elements and novel gene families across ecological guilds.</title>
        <authorList>
            <consortium name="Lawrence Berkeley National Laboratory"/>
            <person name="Harder C.B."/>
            <person name="Miyauchi S."/>
            <person name="Viragh M."/>
            <person name="Kuo A."/>
            <person name="Thoen E."/>
            <person name="Andreopoulos B."/>
            <person name="Lu D."/>
            <person name="Skrede I."/>
            <person name="Drula E."/>
            <person name="Henrissat B."/>
            <person name="Morin E."/>
            <person name="Kohler A."/>
            <person name="Barry K."/>
            <person name="LaButti K."/>
            <person name="Morin E."/>
            <person name="Salamov A."/>
            <person name="Lipzen A."/>
            <person name="Mereny Z."/>
            <person name="Hegedus B."/>
            <person name="Baldrian P."/>
            <person name="Stursova M."/>
            <person name="Weitz H."/>
            <person name="Taylor A."/>
            <person name="Grigoriev I.V."/>
            <person name="Nagy L.G."/>
            <person name="Martin F."/>
            <person name="Kauserud H."/>
        </authorList>
    </citation>
    <scope>NUCLEOTIDE SEQUENCE</scope>
    <source>
        <strain evidence="2">9144</strain>
    </source>
</reference>
<feature type="compositionally biased region" description="Acidic residues" evidence="1">
    <location>
        <begin position="44"/>
        <end position="62"/>
    </location>
</feature>
<keyword evidence="3" id="KW-1185">Reference proteome</keyword>
<sequence length="547" mass="61940">MVRQEYHNVLAAILWFLYRQSQVAKLKDDFPQDEQMDVDRGAEEDVDTSAEEDMDTSAEEDMDTSAKEEIPLCIPKDLPDISKEATLPNPFEHPLHGHIYKRGSALIITGFPGIGKTLFLSVIFYLRVAAKLPTAYMNNAENILVYDGHRLFVLNKPYLVILAVPKSAWILPDSNADFVAPPQGVAMSDRFFVQAASPRVGRTAWAEKITGSQFCLMQPWSLGELFTAYYVIPSEPCSAEDMQAFFNKFGGSARHVFDESDNLRSFDENVDKSARPLNNKVIYEVMTYTSPTAEVDDRVGHMLLSAFPLTDEDRTKFQMKSPTDYLEEKLLKQLNRTLIIALRKLYIVNVGVATPGCKATAADLLDKHHHGFIGLGGKWRLRKFTKVEGTSWQAFKDNSDWFLRADGKMTVSREVLVPRTRSQTRATKFKRLTMVNFPSANVKQLQLNYYYCPTDTTFDSCYMDRKGHGITFQVTESDNSHSLKTGGRAWLEERGITKFTYILVSGPKMGDPPSLTVPPDQEEKFDRFYHLVLDYPGLKELLLAPAD</sequence>
<protein>
    <submittedName>
        <fullName evidence="2">Uncharacterized protein</fullName>
    </submittedName>
</protein>
<accession>A0AAD6YKU6</accession>
<gene>
    <name evidence="2" type="ORF">GGX14DRAFT_663408</name>
</gene>
<feature type="region of interest" description="Disordered" evidence="1">
    <location>
        <begin position="30"/>
        <end position="62"/>
    </location>
</feature>
<evidence type="ECO:0000313" key="3">
    <source>
        <dbReference type="Proteomes" id="UP001219525"/>
    </source>
</evidence>
<evidence type="ECO:0000256" key="1">
    <source>
        <dbReference type="SAM" id="MobiDB-lite"/>
    </source>
</evidence>